<comment type="caution">
    <text evidence="1">The sequence shown here is derived from an EMBL/GenBank/DDBJ whole genome shotgun (WGS) entry which is preliminary data.</text>
</comment>
<keyword evidence="2" id="KW-1185">Reference proteome</keyword>
<name>A0A553JLG4_SHEHA</name>
<sequence>MSSEYINQSPSSKQASLSCQSCERFTIIEGETICFLQGKIIRLQPIPTELKTISLTCNGWKNR</sequence>
<dbReference type="EMBL" id="VKGK01000021">
    <property type="protein sequence ID" value="TRY13281.1"/>
    <property type="molecule type" value="Genomic_DNA"/>
</dbReference>
<accession>A0A553JLG4</accession>
<reference evidence="2" key="1">
    <citation type="submission" date="2019-07" db="EMBL/GenBank/DDBJ databases">
        <title>Shewanella sp. YLB-08 draft genomic sequence.</title>
        <authorList>
            <person name="Yu L."/>
        </authorList>
    </citation>
    <scope>NUCLEOTIDE SEQUENCE [LARGE SCALE GENOMIC DNA]</scope>
    <source>
        <strain evidence="2">JCM 20706</strain>
    </source>
</reference>
<proteinExistence type="predicted"/>
<dbReference type="OrthoDB" id="6269061at2"/>
<dbReference type="Proteomes" id="UP000318126">
    <property type="component" value="Unassembled WGS sequence"/>
</dbReference>
<evidence type="ECO:0000313" key="1">
    <source>
        <dbReference type="EMBL" id="TRY13281.1"/>
    </source>
</evidence>
<protein>
    <submittedName>
        <fullName evidence="1">Uncharacterized protein</fullName>
    </submittedName>
</protein>
<organism evidence="1 2">
    <name type="scientific">Shewanella hanedai</name>
    <name type="common">Alteromonas hanedai</name>
    <dbReference type="NCBI Taxonomy" id="25"/>
    <lineage>
        <taxon>Bacteria</taxon>
        <taxon>Pseudomonadati</taxon>
        <taxon>Pseudomonadota</taxon>
        <taxon>Gammaproteobacteria</taxon>
        <taxon>Alteromonadales</taxon>
        <taxon>Shewanellaceae</taxon>
        <taxon>Shewanella</taxon>
    </lineage>
</organism>
<evidence type="ECO:0000313" key="2">
    <source>
        <dbReference type="Proteomes" id="UP000318126"/>
    </source>
</evidence>
<gene>
    <name evidence="1" type="ORF">FN961_16675</name>
</gene>
<dbReference type="AlphaFoldDB" id="A0A553JLG4"/>